<dbReference type="InterPro" id="IPR029056">
    <property type="entry name" value="Ribokinase-like"/>
</dbReference>
<keyword evidence="3 8" id="KW-0547">Nucleotide-binding</keyword>
<name>A0A1B7JI23_9GAMM</name>
<evidence type="ECO:0000256" key="7">
    <source>
        <dbReference type="PIRNR" id="PIRNR000535"/>
    </source>
</evidence>
<sequence length="311" mass="33994">MTRRVATITLNPAYDLVGLCPAIEVGEVNLVKTASLNAGGKGINVAKVLRDLGVDITVSGFMGKDNQEEFQHFFSENGMANRFSMVPGRTRINVKLTEKNGDSTDFNFSGFDVSQEDWNRFSTESLNWLGQFDMVVVSGSLPDGIIPEEFTRWMIRLRQLCPCIIFDSSREALKAGLKASPWLVKPNRHELESWVGRKLPDLKDVISAAHELREKGISHVVISLGEEGALWVNASGSWLAKPPHCEVISTVGAGDSMVAGLAYGLLNGESSEHTLRMATAISALSVSQPDVGLKNRSKLADMMAKIEMKSL</sequence>
<keyword evidence="4 8" id="KW-0418">Kinase</keyword>
<protein>
    <recommendedName>
        <fullName evidence="7">Phosphofructokinase</fullName>
    </recommendedName>
</protein>
<dbReference type="PROSITE" id="PS00584">
    <property type="entry name" value="PFKB_KINASES_2"/>
    <property type="match status" value="1"/>
</dbReference>
<dbReference type="Proteomes" id="UP000078224">
    <property type="component" value="Unassembled WGS sequence"/>
</dbReference>
<gene>
    <name evidence="10" type="ORF">M998_3713</name>
</gene>
<dbReference type="CDD" id="cd01164">
    <property type="entry name" value="FruK_PfkB_like"/>
    <property type="match status" value="1"/>
</dbReference>
<dbReference type="OrthoDB" id="9801219at2"/>
<comment type="function">
    <text evidence="8">Catalyzes the ATP-dependent phosphorylation of fructose-l-phosphate to fructose-l,6-bisphosphate.</text>
</comment>
<reference evidence="10 11" key="1">
    <citation type="submission" date="2016-04" db="EMBL/GenBank/DDBJ databases">
        <title>ATOL: Assembling a taxonomically balanced genome-scale reconstruction of the evolutionary history of the Enterobacteriaceae.</title>
        <authorList>
            <person name="Plunkett G.III."/>
            <person name="Neeno-Eckwall E.C."/>
            <person name="Glasner J.D."/>
            <person name="Perna N.T."/>
        </authorList>
    </citation>
    <scope>NUCLEOTIDE SEQUENCE [LARGE SCALE GENOMIC DNA]</scope>
    <source>
        <strain evidence="10 11">ATCC 35613</strain>
    </source>
</reference>
<dbReference type="NCBIfam" id="TIGR03168">
    <property type="entry name" value="1-PFK"/>
    <property type="match status" value="1"/>
</dbReference>
<comment type="caution">
    <text evidence="10">The sequence shown here is derived from an EMBL/GenBank/DDBJ whole genome shotgun (WGS) entry which is preliminary data.</text>
</comment>
<dbReference type="GO" id="GO:0005829">
    <property type="term" value="C:cytosol"/>
    <property type="evidence" value="ECO:0007669"/>
    <property type="project" value="TreeGrafter"/>
</dbReference>
<evidence type="ECO:0000256" key="6">
    <source>
        <dbReference type="ARBA" id="ARBA00047745"/>
    </source>
</evidence>
<dbReference type="Gene3D" id="3.40.1190.20">
    <property type="match status" value="1"/>
</dbReference>
<dbReference type="GO" id="GO:0005524">
    <property type="term" value="F:ATP binding"/>
    <property type="evidence" value="ECO:0007669"/>
    <property type="project" value="UniProtKB-UniRule"/>
</dbReference>
<evidence type="ECO:0000256" key="3">
    <source>
        <dbReference type="ARBA" id="ARBA00022741"/>
    </source>
</evidence>
<dbReference type="InterPro" id="IPR002173">
    <property type="entry name" value="Carboh/pur_kinase_PfkB_CS"/>
</dbReference>
<dbReference type="PROSITE" id="PS00583">
    <property type="entry name" value="PFKB_KINASES_1"/>
    <property type="match status" value="1"/>
</dbReference>
<evidence type="ECO:0000256" key="2">
    <source>
        <dbReference type="ARBA" id="ARBA00022679"/>
    </source>
</evidence>
<dbReference type="Pfam" id="PF00294">
    <property type="entry name" value="PfkB"/>
    <property type="match status" value="1"/>
</dbReference>
<dbReference type="SUPFAM" id="SSF53613">
    <property type="entry name" value="Ribokinase-like"/>
    <property type="match status" value="1"/>
</dbReference>
<evidence type="ECO:0000256" key="5">
    <source>
        <dbReference type="ARBA" id="ARBA00022840"/>
    </source>
</evidence>
<dbReference type="InterPro" id="IPR017583">
    <property type="entry name" value="Tagatose/fructose_Pkinase"/>
</dbReference>
<keyword evidence="11" id="KW-1185">Reference proteome</keyword>
<evidence type="ECO:0000259" key="9">
    <source>
        <dbReference type="Pfam" id="PF00294"/>
    </source>
</evidence>
<dbReference type="AlphaFoldDB" id="A0A1B7JI23"/>
<comment type="catalytic activity">
    <reaction evidence="6 8">
        <text>beta-D-fructose 1-phosphate + ATP = beta-D-fructose 1,6-bisphosphate + ADP + H(+)</text>
        <dbReference type="Rhea" id="RHEA:14213"/>
        <dbReference type="ChEBI" id="CHEBI:15378"/>
        <dbReference type="ChEBI" id="CHEBI:30616"/>
        <dbReference type="ChEBI" id="CHEBI:32966"/>
        <dbReference type="ChEBI" id="CHEBI:138881"/>
        <dbReference type="ChEBI" id="CHEBI:456216"/>
        <dbReference type="EC" id="2.7.1.56"/>
    </reaction>
</comment>
<dbReference type="PATRIC" id="fig|1354272.4.peg.3794"/>
<keyword evidence="5 8" id="KW-0067">ATP-binding</keyword>
<feature type="domain" description="Carbohydrate kinase PfkB" evidence="9">
    <location>
        <begin position="14"/>
        <end position="293"/>
    </location>
</feature>
<dbReference type="GO" id="GO:0044281">
    <property type="term" value="P:small molecule metabolic process"/>
    <property type="evidence" value="ECO:0007669"/>
    <property type="project" value="UniProtKB-ARBA"/>
</dbReference>
<evidence type="ECO:0000256" key="8">
    <source>
        <dbReference type="RuleBase" id="RU369061"/>
    </source>
</evidence>
<dbReference type="NCBIfam" id="TIGR03828">
    <property type="entry name" value="pfkB"/>
    <property type="match status" value="1"/>
</dbReference>
<dbReference type="PIRSF" id="PIRSF000535">
    <property type="entry name" value="1PFK/6PFK/LacC"/>
    <property type="match status" value="1"/>
</dbReference>
<dbReference type="EMBL" id="LXEW01000051">
    <property type="protein sequence ID" value="OAT47528.1"/>
    <property type="molecule type" value="Genomic_DNA"/>
</dbReference>
<dbReference type="GO" id="GO:0016052">
    <property type="term" value="P:carbohydrate catabolic process"/>
    <property type="evidence" value="ECO:0007669"/>
    <property type="project" value="UniProtKB-ARBA"/>
</dbReference>
<dbReference type="GO" id="GO:0008662">
    <property type="term" value="F:1-phosphofructokinase activity"/>
    <property type="evidence" value="ECO:0007669"/>
    <property type="project" value="UniProtKB-UniRule"/>
</dbReference>
<dbReference type="PANTHER" id="PTHR46566">
    <property type="entry name" value="1-PHOSPHOFRUCTOKINASE-RELATED"/>
    <property type="match status" value="1"/>
</dbReference>
<evidence type="ECO:0000256" key="1">
    <source>
        <dbReference type="ARBA" id="ARBA00010688"/>
    </source>
</evidence>
<dbReference type="RefSeq" id="WP_068910218.1">
    <property type="nucleotide sequence ID" value="NZ_LXEW01000051.1"/>
</dbReference>
<organism evidence="10 11">
    <name type="scientific">Providencia heimbachae ATCC 35613</name>
    <dbReference type="NCBI Taxonomy" id="1354272"/>
    <lineage>
        <taxon>Bacteria</taxon>
        <taxon>Pseudomonadati</taxon>
        <taxon>Pseudomonadota</taxon>
        <taxon>Gammaproteobacteria</taxon>
        <taxon>Enterobacterales</taxon>
        <taxon>Morganellaceae</taxon>
        <taxon>Providencia</taxon>
    </lineage>
</organism>
<accession>A0A1B7JI23</accession>
<dbReference type="InterPro" id="IPR011611">
    <property type="entry name" value="PfkB_dom"/>
</dbReference>
<dbReference type="FunFam" id="3.40.1190.20:FF:000001">
    <property type="entry name" value="Phosphofructokinase"/>
    <property type="match status" value="1"/>
</dbReference>
<evidence type="ECO:0000313" key="11">
    <source>
        <dbReference type="Proteomes" id="UP000078224"/>
    </source>
</evidence>
<dbReference type="PANTHER" id="PTHR46566:SF5">
    <property type="entry name" value="1-PHOSPHOFRUCTOKINASE"/>
    <property type="match status" value="1"/>
</dbReference>
<evidence type="ECO:0000256" key="4">
    <source>
        <dbReference type="ARBA" id="ARBA00022777"/>
    </source>
</evidence>
<keyword evidence="2 7" id="KW-0808">Transferase</keyword>
<dbReference type="InterPro" id="IPR022463">
    <property type="entry name" value="1-PFruKinase"/>
</dbReference>
<proteinExistence type="inferred from homology"/>
<comment type="similarity">
    <text evidence="1 7 8">Belongs to the carbohydrate kinase PfkB family.</text>
</comment>
<dbReference type="NCBIfam" id="NF007068">
    <property type="entry name" value="PRK09513.1"/>
    <property type="match status" value="1"/>
</dbReference>
<evidence type="ECO:0000313" key="10">
    <source>
        <dbReference type="EMBL" id="OAT47528.1"/>
    </source>
</evidence>